<dbReference type="InterPro" id="IPR012610">
    <property type="entry name" value="SASP_SspH"/>
</dbReference>
<evidence type="ECO:0000256" key="4">
    <source>
        <dbReference type="HAMAP-Rule" id="MF_00667"/>
    </source>
</evidence>
<gene>
    <name evidence="4" type="primary">sspH</name>
    <name evidence="5" type="ORF">ACFPTR_03455</name>
</gene>
<organism evidence="5 6">
    <name type="scientific">Aliibacillus thermotolerans</name>
    <dbReference type="NCBI Taxonomy" id="1834418"/>
    <lineage>
        <taxon>Bacteria</taxon>
        <taxon>Bacillati</taxon>
        <taxon>Bacillota</taxon>
        <taxon>Bacilli</taxon>
        <taxon>Bacillales</taxon>
        <taxon>Bacillaceae</taxon>
        <taxon>Aliibacillus</taxon>
    </lineage>
</organism>
<dbReference type="EMBL" id="JBHSPF010000015">
    <property type="protein sequence ID" value="MFC5627952.1"/>
    <property type="molecule type" value="Genomic_DNA"/>
</dbReference>
<evidence type="ECO:0000256" key="2">
    <source>
        <dbReference type="ARBA" id="ARBA00006573"/>
    </source>
</evidence>
<comment type="similarity">
    <text evidence="2 4">Belongs to the SspH family.</text>
</comment>
<reference evidence="6" key="1">
    <citation type="journal article" date="2019" name="Int. J. Syst. Evol. Microbiol.">
        <title>The Global Catalogue of Microorganisms (GCM) 10K type strain sequencing project: providing services to taxonomists for standard genome sequencing and annotation.</title>
        <authorList>
            <consortium name="The Broad Institute Genomics Platform"/>
            <consortium name="The Broad Institute Genome Sequencing Center for Infectious Disease"/>
            <person name="Wu L."/>
            <person name="Ma J."/>
        </authorList>
    </citation>
    <scope>NUCLEOTIDE SEQUENCE [LARGE SCALE GENOMIC DNA]</scope>
    <source>
        <strain evidence="6">CGMCC 1.15790</strain>
    </source>
</reference>
<evidence type="ECO:0000256" key="3">
    <source>
        <dbReference type="ARBA" id="ARBA00022969"/>
    </source>
</evidence>
<evidence type="ECO:0000256" key="1">
    <source>
        <dbReference type="ARBA" id="ARBA00004288"/>
    </source>
</evidence>
<name>A0ABW0U395_9BACI</name>
<proteinExistence type="evidence at transcript level"/>
<comment type="induction">
    <text evidence="4">Expressed only in the forespore compartment of sporulating cells.</text>
</comment>
<comment type="caution">
    <text evidence="5">The sequence shown here is derived from an EMBL/GenBank/DDBJ whole genome shotgun (WGS) entry which is preliminary data.</text>
</comment>
<dbReference type="NCBIfam" id="TIGR02861">
    <property type="entry name" value="SASP_H"/>
    <property type="match status" value="1"/>
</dbReference>
<dbReference type="Pfam" id="PF08141">
    <property type="entry name" value="SspH"/>
    <property type="match status" value="1"/>
</dbReference>
<sequence>MDPRRAQEIANDQTMKNVTYNGEMVYIEHVDQERGVATIHPLNEPNVKQTVSVQELTEE</sequence>
<comment type="subcellular location">
    <subcellularLocation>
        <location evidence="1 4">Spore core</location>
    </subcellularLocation>
</comment>
<keyword evidence="6" id="KW-1185">Reference proteome</keyword>
<evidence type="ECO:0000313" key="5">
    <source>
        <dbReference type="EMBL" id="MFC5627952.1"/>
    </source>
</evidence>
<keyword evidence="3 4" id="KW-0749">Sporulation</keyword>
<dbReference type="RefSeq" id="WP_270896446.1">
    <property type="nucleotide sequence ID" value="NZ_JBHSPF010000015.1"/>
</dbReference>
<evidence type="ECO:0000313" key="6">
    <source>
        <dbReference type="Proteomes" id="UP001596143"/>
    </source>
</evidence>
<protein>
    <recommendedName>
        <fullName evidence="4">Small, acid-soluble spore protein H</fullName>
        <shortName evidence="4">SASP H</shortName>
    </recommendedName>
</protein>
<dbReference type="HAMAP" id="MF_00667">
    <property type="entry name" value="SspH"/>
    <property type="match status" value="1"/>
</dbReference>
<dbReference type="Proteomes" id="UP001596143">
    <property type="component" value="Unassembled WGS sequence"/>
</dbReference>
<accession>A0ABW0U395</accession>